<organism evidence="6 7">
    <name type="scientific">Candidatus Methanoperedens nitratireducens</name>
    <dbReference type="NCBI Taxonomy" id="1392998"/>
    <lineage>
        <taxon>Archaea</taxon>
        <taxon>Methanobacteriati</taxon>
        <taxon>Methanobacteriota</taxon>
        <taxon>Stenosarchaea group</taxon>
        <taxon>Methanomicrobia</taxon>
        <taxon>Methanosarcinales</taxon>
        <taxon>ANME-2 cluster</taxon>
        <taxon>Candidatus Methanoperedentaceae</taxon>
        <taxon>Candidatus Methanoperedens</taxon>
    </lineage>
</organism>
<dbReference type="PANTHER" id="PTHR43273">
    <property type="entry name" value="ANAEROBIC SULFATASE-MATURATING ENZYME HOMOLOG ASLB-RELATED"/>
    <property type="match status" value="1"/>
</dbReference>
<reference evidence="6 7" key="1">
    <citation type="submission" date="2015-09" db="EMBL/GenBank/DDBJ databases">
        <title>A metagenomics-based metabolic model of nitrate-dependent anaerobic oxidation of methane by Methanoperedens-like archaea.</title>
        <authorList>
            <person name="Arshad A."/>
            <person name="Speth D.R."/>
            <person name="De Graaf R.M."/>
            <person name="Op Den Camp H.J."/>
            <person name="Jetten M.S."/>
            <person name="Welte C.U."/>
        </authorList>
    </citation>
    <scope>NUCLEOTIDE SEQUENCE [LARGE SCALE GENOMIC DNA]</scope>
</reference>
<evidence type="ECO:0000256" key="2">
    <source>
        <dbReference type="ARBA" id="ARBA00022723"/>
    </source>
</evidence>
<keyword evidence="2" id="KW-0479">Metal-binding</keyword>
<dbReference type="PANTHER" id="PTHR43273:SF2">
    <property type="entry name" value="RADICAL SAM CORE DOMAIN-CONTAINING PROTEIN"/>
    <property type="match status" value="1"/>
</dbReference>
<evidence type="ECO:0000259" key="5">
    <source>
        <dbReference type="PROSITE" id="PS51918"/>
    </source>
</evidence>
<keyword evidence="4" id="KW-0411">Iron-sulfur</keyword>
<sequence>MQDNLVEEISTALLLEPVNLHQLCKRLEKELNLSSGEAHNLIYQIVAQLNAKFFPPVAFMELILTEGCNLKCSYCFENEMIKHKKMTEKVAQAAIDLLFDYSQNETKLSITHFGGEPLLNFPMVQFVTEYAEDKARLTGKSVDFNMTSNGILLNESMAEYLDEHKINVLLSIDGCESTHDRHRLDKKGRGTFSRVMKSMRILKRTQPWIGTKMTVMPDNVASLFEDILGLYSMGVNQFMIGHATGVEWSKEKRETYGRELRKIAKWYRKERRRDLRIAELDAEDKGSSFFGCRAGRNSISVSVDGEISSCSKVLSLNNRQLLAKLGDVEYGLTNFSNRFELITCMKLRSACEALGIAEDFQGGCFAANYNETGALFQPGLQEHEFSLLERSIRLEFAPALER</sequence>
<dbReference type="InterPro" id="IPR023867">
    <property type="entry name" value="Sulphatase_maturase_rSAM"/>
</dbReference>
<dbReference type="Pfam" id="PF04055">
    <property type="entry name" value="Radical_SAM"/>
    <property type="match status" value="1"/>
</dbReference>
<evidence type="ECO:0000256" key="1">
    <source>
        <dbReference type="ARBA" id="ARBA00022691"/>
    </source>
</evidence>
<dbReference type="CDD" id="cd01335">
    <property type="entry name" value="Radical_SAM"/>
    <property type="match status" value="1"/>
</dbReference>
<dbReference type="SFLD" id="SFLDG01384">
    <property type="entry name" value="thioether_bond_formation_requi"/>
    <property type="match status" value="1"/>
</dbReference>
<comment type="caution">
    <text evidence="6">The sequence shown here is derived from an EMBL/GenBank/DDBJ whole genome shotgun (WGS) entry which is preliminary data.</text>
</comment>
<dbReference type="GO" id="GO:0051536">
    <property type="term" value="F:iron-sulfur cluster binding"/>
    <property type="evidence" value="ECO:0007669"/>
    <property type="project" value="UniProtKB-KW"/>
</dbReference>
<evidence type="ECO:0000256" key="4">
    <source>
        <dbReference type="ARBA" id="ARBA00023014"/>
    </source>
</evidence>
<dbReference type="InterPro" id="IPR013785">
    <property type="entry name" value="Aldolase_TIM"/>
</dbReference>
<keyword evidence="3" id="KW-0408">Iron</keyword>
<dbReference type="SFLD" id="SFLDG01386">
    <property type="entry name" value="main_SPASM_domain-containing"/>
    <property type="match status" value="1"/>
</dbReference>
<dbReference type="EMBL" id="LKCM01000237">
    <property type="protein sequence ID" value="KPQ42353.1"/>
    <property type="molecule type" value="Genomic_DNA"/>
</dbReference>
<dbReference type="Gene3D" id="3.20.20.70">
    <property type="entry name" value="Aldolase class I"/>
    <property type="match status" value="1"/>
</dbReference>
<dbReference type="AlphaFoldDB" id="A0A0P8C6J1"/>
<dbReference type="InterPro" id="IPR058240">
    <property type="entry name" value="rSAM_sf"/>
</dbReference>
<keyword evidence="1" id="KW-0949">S-adenosyl-L-methionine</keyword>
<name>A0A0P8C6J1_9EURY</name>
<evidence type="ECO:0000256" key="3">
    <source>
        <dbReference type="ARBA" id="ARBA00023004"/>
    </source>
</evidence>
<dbReference type="SUPFAM" id="SSF102114">
    <property type="entry name" value="Radical SAM enzymes"/>
    <property type="match status" value="1"/>
</dbReference>
<dbReference type="Proteomes" id="UP000050360">
    <property type="component" value="Unassembled WGS sequence"/>
</dbReference>
<dbReference type="InterPro" id="IPR007197">
    <property type="entry name" value="rSAM"/>
</dbReference>
<dbReference type="GO" id="GO:0046872">
    <property type="term" value="F:metal ion binding"/>
    <property type="evidence" value="ECO:0007669"/>
    <property type="project" value="UniProtKB-KW"/>
</dbReference>
<gene>
    <name evidence="6" type="ORF">MPEBLZ_03070</name>
</gene>
<protein>
    <submittedName>
        <fullName evidence="6">Arylsulfatase regulator</fullName>
    </submittedName>
</protein>
<dbReference type="SFLD" id="SFLDS00029">
    <property type="entry name" value="Radical_SAM"/>
    <property type="match status" value="1"/>
</dbReference>
<feature type="domain" description="Radical SAM core" evidence="5">
    <location>
        <begin position="52"/>
        <end position="278"/>
    </location>
</feature>
<evidence type="ECO:0000313" key="7">
    <source>
        <dbReference type="Proteomes" id="UP000050360"/>
    </source>
</evidence>
<dbReference type="PROSITE" id="PS51918">
    <property type="entry name" value="RADICAL_SAM"/>
    <property type="match status" value="1"/>
</dbReference>
<dbReference type="GO" id="GO:0016491">
    <property type="term" value="F:oxidoreductase activity"/>
    <property type="evidence" value="ECO:0007669"/>
    <property type="project" value="InterPro"/>
</dbReference>
<dbReference type="SFLD" id="SFLDG01067">
    <property type="entry name" value="SPASM/twitch_domain_containing"/>
    <property type="match status" value="1"/>
</dbReference>
<accession>A0A0P8C6J1</accession>
<proteinExistence type="predicted"/>
<evidence type="ECO:0000313" key="6">
    <source>
        <dbReference type="EMBL" id="KPQ42353.1"/>
    </source>
</evidence>